<dbReference type="EMBL" id="MLFT02000006">
    <property type="protein sequence ID" value="PHT45303.1"/>
    <property type="molecule type" value="Genomic_DNA"/>
</dbReference>
<organism evidence="1 2">
    <name type="scientific">Capsicum baccatum</name>
    <name type="common">Peruvian pepper</name>
    <dbReference type="NCBI Taxonomy" id="33114"/>
    <lineage>
        <taxon>Eukaryota</taxon>
        <taxon>Viridiplantae</taxon>
        <taxon>Streptophyta</taxon>
        <taxon>Embryophyta</taxon>
        <taxon>Tracheophyta</taxon>
        <taxon>Spermatophyta</taxon>
        <taxon>Magnoliopsida</taxon>
        <taxon>eudicotyledons</taxon>
        <taxon>Gunneridae</taxon>
        <taxon>Pentapetalae</taxon>
        <taxon>asterids</taxon>
        <taxon>lamiids</taxon>
        <taxon>Solanales</taxon>
        <taxon>Solanaceae</taxon>
        <taxon>Solanoideae</taxon>
        <taxon>Capsiceae</taxon>
        <taxon>Capsicum</taxon>
    </lineage>
</organism>
<gene>
    <name evidence="1" type="ORF">CQW23_14461</name>
</gene>
<reference evidence="1 2" key="1">
    <citation type="journal article" date="2017" name="Genome Biol.">
        <title>New reference genome sequences of hot pepper reveal the massive evolution of plant disease-resistance genes by retroduplication.</title>
        <authorList>
            <person name="Kim S."/>
            <person name="Park J."/>
            <person name="Yeom S.I."/>
            <person name="Kim Y.M."/>
            <person name="Seo E."/>
            <person name="Kim K.T."/>
            <person name="Kim M.S."/>
            <person name="Lee J.M."/>
            <person name="Cheong K."/>
            <person name="Shin H.S."/>
            <person name="Kim S.B."/>
            <person name="Han K."/>
            <person name="Lee J."/>
            <person name="Park M."/>
            <person name="Lee H.A."/>
            <person name="Lee H.Y."/>
            <person name="Lee Y."/>
            <person name="Oh S."/>
            <person name="Lee J.H."/>
            <person name="Choi E."/>
            <person name="Choi E."/>
            <person name="Lee S.E."/>
            <person name="Jeon J."/>
            <person name="Kim H."/>
            <person name="Choi G."/>
            <person name="Song H."/>
            <person name="Lee J."/>
            <person name="Lee S.C."/>
            <person name="Kwon J.K."/>
            <person name="Lee H.Y."/>
            <person name="Koo N."/>
            <person name="Hong Y."/>
            <person name="Kim R.W."/>
            <person name="Kang W.H."/>
            <person name="Huh J.H."/>
            <person name="Kang B.C."/>
            <person name="Yang T.J."/>
            <person name="Lee Y.H."/>
            <person name="Bennetzen J.L."/>
            <person name="Choi D."/>
        </authorList>
    </citation>
    <scope>NUCLEOTIDE SEQUENCE [LARGE SCALE GENOMIC DNA]</scope>
    <source>
        <strain evidence="2">cv. PBC81</strain>
    </source>
</reference>
<proteinExistence type="predicted"/>
<evidence type="ECO:0000313" key="2">
    <source>
        <dbReference type="Proteomes" id="UP000224567"/>
    </source>
</evidence>
<dbReference type="STRING" id="33114.A0A2G2WJ83"/>
<dbReference type="GO" id="GO:0008422">
    <property type="term" value="F:beta-glucosidase activity"/>
    <property type="evidence" value="ECO:0007669"/>
    <property type="project" value="TreeGrafter"/>
</dbReference>
<accession>A0A2G2WJ83</accession>
<dbReference type="Proteomes" id="UP000224567">
    <property type="component" value="Unassembled WGS sequence"/>
</dbReference>
<dbReference type="OrthoDB" id="1671342at2759"/>
<sequence>MHLPLEAFTKFTFYNGIQFDFDSIAQPSQAWRRKLNNHASKLKEFRVTFREAIKMALLGIRLWSYVREEASYGRRTLIDLFTQKRCKPSAFQGVPLGGIGLGQLPNSQVINMGCMEIDEDSDTDSGGEMVHGILTSGTKSHK</sequence>
<dbReference type="AlphaFoldDB" id="A0A2G2WJ83"/>
<protein>
    <submittedName>
        <fullName evidence="1">Uncharacterized protein</fullName>
    </submittedName>
</protein>
<name>A0A2G2WJ83_CAPBA</name>
<dbReference type="PANTHER" id="PTHR12654:SF0">
    <property type="entry name" value="NON-LYSOSOMAL GLUCOSYLCERAMIDASE"/>
    <property type="match status" value="1"/>
</dbReference>
<reference evidence="2" key="2">
    <citation type="journal article" date="2017" name="J. Anim. Genet.">
        <title>Multiple reference genome sequences of hot pepper reveal the massive evolution of plant disease resistance genes by retroduplication.</title>
        <authorList>
            <person name="Kim S."/>
            <person name="Park J."/>
            <person name="Yeom S.-I."/>
            <person name="Kim Y.-M."/>
            <person name="Seo E."/>
            <person name="Kim K.-T."/>
            <person name="Kim M.-S."/>
            <person name="Lee J.M."/>
            <person name="Cheong K."/>
            <person name="Shin H.-S."/>
            <person name="Kim S.-B."/>
            <person name="Han K."/>
            <person name="Lee J."/>
            <person name="Park M."/>
            <person name="Lee H.-A."/>
            <person name="Lee H.-Y."/>
            <person name="Lee Y."/>
            <person name="Oh S."/>
            <person name="Lee J.H."/>
            <person name="Choi E."/>
            <person name="Choi E."/>
            <person name="Lee S.E."/>
            <person name="Jeon J."/>
            <person name="Kim H."/>
            <person name="Choi G."/>
            <person name="Song H."/>
            <person name="Lee J."/>
            <person name="Lee S.-C."/>
            <person name="Kwon J.-K."/>
            <person name="Lee H.-Y."/>
            <person name="Koo N."/>
            <person name="Hong Y."/>
            <person name="Kim R.W."/>
            <person name="Kang W.-H."/>
            <person name="Huh J.H."/>
            <person name="Kang B.-C."/>
            <person name="Yang T.-J."/>
            <person name="Lee Y.-H."/>
            <person name="Bennetzen J.L."/>
            <person name="Choi D."/>
        </authorList>
    </citation>
    <scope>NUCLEOTIDE SEQUENCE [LARGE SCALE GENOMIC DNA]</scope>
    <source>
        <strain evidence="2">cv. PBC81</strain>
    </source>
</reference>
<keyword evidence="2" id="KW-1185">Reference proteome</keyword>
<comment type="caution">
    <text evidence="1">The sequence shown here is derived from an EMBL/GenBank/DDBJ whole genome shotgun (WGS) entry which is preliminary data.</text>
</comment>
<evidence type="ECO:0000313" key="1">
    <source>
        <dbReference type="EMBL" id="PHT45303.1"/>
    </source>
</evidence>
<dbReference type="PANTHER" id="PTHR12654">
    <property type="entry name" value="BILE ACID BETA-GLUCOSIDASE-RELATED"/>
    <property type="match status" value="1"/>
</dbReference>
<dbReference type="InterPro" id="IPR052566">
    <property type="entry name" value="Non-lysos_glucosylceramidase"/>
</dbReference>